<keyword evidence="4" id="KW-1185">Reference proteome</keyword>
<gene>
    <name evidence="3" type="ORF">SPPG_05003</name>
</gene>
<dbReference type="Pfam" id="PF12146">
    <property type="entry name" value="Hydrolase_4"/>
    <property type="match status" value="1"/>
</dbReference>
<dbReference type="OMA" id="NEFSQYA"/>
<dbReference type="RefSeq" id="XP_016607656.1">
    <property type="nucleotide sequence ID" value="XM_016753242.1"/>
</dbReference>
<evidence type="ECO:0000313" key="3">
    <source>
        <dbReference type="EMBL" id="KNC99616.1"/>
    </source>
</evidence>
<dbReference type="GeneID" id="27688423"/>
<feature type="signal peptide" evidence="1">
    <location>
        <begin position="1"/>
        <end position="22"/>
    </location>
</feature>
<dbReference type="EMBL" id="KQ257457">
    <property type="protein sequence ID" value="KNC99616.1"/>
    <property type="molecule type" value="Genomic_DNA"/>
</dbReference>
<dbReference type="SUPFAM" id="SSF53474">
    <property type="entry name" value="alpha/beta-Hydrolases"/>
    <property type="match status" value="1"/>
</dbReference>
<dbReference type="InParanoid" id="A0A0L0HF22"/>
<organism evidence="3 4">
    <name type="scientific">Spizellomyces punctatus (strain DAOM BR117)</name>
    <dbReference type="NCBI Taxonomy" id="645134"/>
    <lineage>
        <taxon>Eukaryota</taxon>
        <taxon>Fungi</taxon>
        <taxon>Fungi incertae sedis</taxon>
        <taxon>Chytridiomycota</taxon>
        <taxon>Chytridiomycota incertae sedis</taxon>
        <taxon>Chytridiomycetes</taxon>
        <taxon>Spizellomycetales</taxon>
        <taxon>Spizellomycetaceae</taxon>
        <taxon>Spizellomyces</taxon>
    </lineage>
</organism>
<reference evidence="3 4" key="1">
    <citation type="submission" date="2009-08" db="EMBL/GenBank/DDBJ databases">
        <title>The Genome Sequence of Spizellomyces punctatus strain DAOM BR117.</title>
        <authorList>
            <consortium name="The Broad Institute Genome Sequencing Platform"/>
            <person name="Russ C."/>
            <person name="Cuomo C."/>
            <person name="Shea T."/>
            <person name="Young S.K."/>
            <person name="Zeng Q."/>
            <person name="Koehrsen M."/>
            <person name="Haas B."/>
            <person name="Borodovsky M."/>
            <person name="Guigo R."/>
            <person name="Alvarado L."/>
            <person name="Berlin A."/>
            <person name="Bochicchio J."/>
            <person name="Borenstein D."/>
            <person name="Chapman S."/>
            <person name="Chen Z."/>
            <person name="Engels R."/>
            <person name="Freedman E."/>
            <person name="Gellesch M."/>
            <person name="Goldberg J."/>
            <person name="Griggs A."/>
            <person name="Gujja S."/>
            <person name="Heiman D."/>
            <person name="Hepburn T."/>
            <person name="Howarth C."/>
            <person name="Jen D."/>
            <person name="Larson L."/>
            <person name="Lewis B."/>
            <person name="Mehta T."/>
            <person name="Park D."/>
            <person name="Pearson M."/>
            <person name="Roberts A."/>
            <person name="Saif S."/>
            <person name="Shenoy N."/>
            <person name="Sisk P."/>
            <person name="Stolte C."/>
            <person name="Sykes S."/>
            <person name="Thomson T."/>
            <person name="Walk T."/>
            <person name="White J."/>
            <person name="Yandava C."/>
            <person name="Burger G."/>
            <person name="Gray M.W."/>
            <person name="Holland P.W.H."/>
            <person name="King N."/>
            <person name="Lang F.B.F."/>
            <person name="Roger A.J."/>
            <person name="Ruiz-Trillo I."/>
            <person name="Lander E."/>
            <person name="Nusbaum C."/>
        </authorList>
    </citation>
    <scope>NUCLEOTIDE SEQUENCE [LARGE SCALE GENOMIC DNA]</scope>
    <source>
        <strain evidence="3 4">DAOM BR117</strain>
    </source>
</reference>
<keyword evidence="1" id="KW-0732">Signal</keyword>
<dbReference type="Gene3D" id="3.40.50.1820">
    <property type="entry name" value="alpha/beta hydrolase"/>
    <property type="match status" value="1"/>
</dbReference>
<evidence type="ECO:0000259" key="2">
    <source>
        <dbReference type="Pfam" id="PF12146"/>
    </source>
</evidence>
<protein>
    <recommendedName>
        <fullName evidence="2">Serine aminopeptidase S33 domain-containing protein</fullName>
    </recommendedName>
</protein>
<feature type="domain" description="Serine aminopeptidase S33" evidence="2">
    <location>
        <begin position="74"/>
        <end position="343"/>
    </location>
</feature>
<dbReference type="Proteomes" id="UP000053201">
    <property type="component" value="Unassembled WGS sequence"/>
</dbReference>
<feature type="chain" id="PRO_5005540018" description="Serine aminopeptidase S33 domain-containing protein" evidence="1">
    <location>
        <begin position="23"/>
        <end position="362"/>
    </location>
</feature>
<dbReference type="InterPro" id="IPR029058">
    <property type="entry name" value="AB_hydrolase_fold"/>
</dbReference>
<sequence length="362" mass="39291">MKATLLLATSAVLALSMQSAAAMVKFTTENQLPSLYTGAMYNNFVSSQNGTIVGAAGINIPWRYFAAPGGSVNTIVLVNGHTESFIKFRELIYDFNQNGFNVFTWDHRGQGFSKPRLGCQPETISDVDQFQNYVDDMQTLISVVAATSPKNLFLWGHSMGGGIGAMYLEQYPNTFKAALLTAPMLQINTDPYSNLVAFGLAGTISLLQGPCTLLPGQTATTAYVWSDDAFVAANTTSSRVRFNLNTQSYANFPEAQIAGIDARWMTESMSAVAKTVQNARKAKTPILLYQAGMDAYVEPEGQNTFCQGSQGFLGISALAVQPAPNCNLVKWPTSRHEIFNEVDSIRGPAFTQGIEFFLANAK</sequence>
<dbReference type="InterPro" id="IPR051044">
    <property type="entry name" value="MAG_DAG_Lipase"/>
</dbReference>
<proteinExistence type="predicted"/>
<dbReference type="PANTHER" id="PTHR11614">
    <property type="entry name" value="PHOSPHOLIPASE-RELATED"/>
    <property type="match status" value="1"/>
</dbReference>
<dbReference type="VEuPathDB" id="FungiDB:SPPG_05003"/>
<accession>A0A0L0HF22</accession>
<dbReference type="InterPro" id="IPR022742">
    <property type="entry name" value="Hydrolase_4"/>
</dbReference>
<dbReference type="AlphaFoldDB" id="A0A0L0HF22"/>
<dbReference type="OrthoDB" id="10249433at2759"/>
<evidence type="ECO:0000256" key="1">
    <source>
        <dbReference type="SAM" id="SignalP"/>
    </source>
</evidence>
<name>A0A0L0HF22_SPIPD</name>
<dbReference type="STRING" id="645134.A0A0L0HF22"/>
<evidence type="ECO:0000313" key="4">
    <source>
        <dbReference type="Proteomes" id="UP000053201"/>
    </source>
</evidence>